<dbReference type="AlphaFoldDB" id="A0A1D9GLX1"/>
<organism evidence="3 4">
    <name type="scientific">Marinobacter salinus</name>
    <dbReference type="NCBI Taxonomy" id="1874317"/>
    <lineage>
        <taxon>Bacteria</taxon>
        <taxon>Pseudomonadati</taxon>
        <taxon>Pseudomonadota</taxon>
        <taxon>Gammaproteobacteria</taxon>
        <taxon>Pseudomonadales</taxon>
        <taxon>Marinobacteraceae</taxon>
        <taxon>Marinobacter</taxon>
    </lineage>
</organism>
<feature type="transmembrane region" description="Helical" evidence="2">
    <location>
        <begin position="12"/>
        <end position="30"/>
    </location>
</feature>
<keyword evidence="2" id="KW-0812">Transmembrane</keyword>
<dbReference type="EMBL" id="CP017715">
    <property type="protein sequence ID" value="AOY88637.1"/>
    <property type="molecule type" value="Genomic_DNA"/>
</dbReference>
<keyword evidence="1" id="KW-0175">Coiled coil</keyword>
<evidence type="ECO:0000313" key="4">
    <source>
        <dbReference type="Proteomes" id="UP000177445"/>
    </source>
</evidence>
<dbReference type="Proteomes" id="UP000177445">
    <property type="component" value="Chromosome"/>
</dbReference>
<keyword evidence="4" id="KW-1185">Reference proteome</keyword>
<dbReference type="STRING" id="1874317.BKP64_10905"/>
<accession>A0A1D9GLX1</accession>
<sequence>MDRDRRGWHIDKGIPIAVLVTVVLLAVSIARDQSKQDERISLVESSVQTLQQARINDQERTQKTYDELKVDIRRMNEKLDRLLESQYGRN</sequence>
<evidence type="ECO:0000256" key="1">
    <source>
        <dbReference type="SAM" id="Coils"/>
    </source>
</evidence>
<gene>
    <name evidence="3" type="ORF">BKP64_10905</name>
</gene>
<keyword evidence="2" id="KW-0472">Membrane</keyword>
<evidence type="ECO:0000256" key="2">
    <source>
        <dbReference type="SAM" id="Phobius"/>
    </source>
</evidence>
<reference evidence="3 4" key="1">
    <citation type="submission" date="2016-10" db="EMBL/GenBank/DDBJ databases">
        <title>Marinobacter salinus sp. nov., a moderately halophilic bacterium isolated from a tidal flat environment.</title>
        <authorList>
            <person name="Park S.-J."/>
        </authorList>
    </citation>
    <scope>NUCLEOTIDE SEQUENCE [LARGE SCALE GENOMIC DNA]</scope>
    <source>
        <strain evidence="3 4">Hb8</strain>
    </source>
</reference>
<protein>
    <submittedName>
        <fullName evidence="3">Uncharacterized protein</fullName>
    </submittedName>
</protein>
<evidence type="ECO:0000313" key="3">
    <source>
        <dbReference type="EMBL" id="AOY88637.1"/>
    </source>
</evidence>
<dbReference type="KEGG" id="msq:BKP64_10905"/>
<name>A0A1D9GLX1_9GAMM</name>
<proteinExistence type="predicted"/>
<feature type="coiled-coil region" evidence="1">
    <location>
        <begin position="58"/>
        <end position="85"/>
    </location>
</feature>
<keyword evidence="2" id="KW-1133">Transmembrane helix</keyword>